<accession>A0A2H0N605</accession>
<protein>
    <submittedName>
        <fullName evidence="1">Uncharacterized protein</fullName>
    </submittedName>
</protein>
<dbReference type="EMBL" id="PCWN01000005">
    <property type="protein sequence ID" value="PIR04329.1"/>
    <property type="molecule type" value="Genomic_DNA"/>
</dbReference>
<organism evidence="1 2">
    <name type="scientific">Candidatus Magasanikbacteria bacterium CG11_big_fil_rev_8_21_14_0_20_39_34</name>
    <dbReference type="NCBI Taxonomy" id="1974653"/>
    <lineage>
        <taxon>Bacteria</taxon>
        <taxon>Candidatus Magasanikiibacteriota</taxon>
    </lineage>
</organism>
<evidence type="ECO:0000313" key="1">
    <source>
        <dbReference type="EMBL" id="PIR04329.1"/>
    </source>
</evidence>
<proteinExistence type="predicted"/>
<dbReference type="Proteomes" id="UP000229600">
    <property type="component" value="Unassembled WGS sequence"/>
</dbReference>
<reference evidence="1 2" key="1">
    <citation type="submission" date="2017-09" db="EMBL/GenBank/DDBJ databases">
        <title>Depth-based differentiation of microbial function through sediment-hosted aquifers and enrichment of novel symbionts in the deep terrestrial subsurface.</title>
        <authorList>
            <person name="Probst A.J."/>
            <person name="Ladd B."/>
            <person name="Jarett J.K."/>
            <person name="Geller-Mcgrath D.E."/>
            <person name="Sieber C.M."/>
            <person name="Emerson J.B."/>
            <person name="Anantharaman K."/>
            <person name="Thomas B.C."/>
            <person name="Malmstrom R."/>
            <person name="Stieglmeier M."/>
            <person name="Klingl A."/>
            <person name="Woyke T."/>
            <person name="Ryan C.M."/>
            <person name="Banfield J.F."/>
        </authorList>
    </citation>
    <scope>NUCLEOTIDE SEQUENCE [LARGE SCALE GENOMIC DNA]</scope>
    <source>
        <strain evidence="1">CG11_big_fil_rev_8_21_14_0_20_39_34</strain>
    </source>
</reference>
<evidence type="ECO:0000313" key="2">
    <source>
        <dbReference type="Proteomes" id="UP000229600"/>
    </source>
</evidence>
<dbReference type="AlphaFoldDB" id="A0A2H0N605"/>
<comment type="caution">
    <text evidence="1">The sequence shown here is derived from an EMBL/GenBank/DDBJ whole genome shotgun (WGS) entry which is preliminary data.</text>
</comment>
<name>A0A2H0N605_9BACT</name>
<sequence length="274" mass="32045">MFEFEGNKEGLAMKEVFEKSMERLKEMNRLRAEKIHELFPHLSTEQVFDYLTLEDNKEFRGRAEKEIGDIWNFSLDLETPFRNEVKDDPELKEAISAVTYMGEAQNEFFSGFLPLLATQNPKYLPQKGAVEFRENLSRQRALALMIREKVFQGDSKKFIEAVDERVQPIFMDYVFQVFEAQHVAVPAEWKIKFQRKIREHRDSKAPQEIRLSEDVSLQMEEKDAMEPDDGASFSLNIATHGSGVFQHFKKLYTENPTQFLDDFFGIKDAEHLSI</sequence>
<gene>
    <name evidence="1" type="ORF">COV59_01695</name>
</gene>